<keyword evidence="2" id="KW-1185">Reference proteome</keyword>
<accession>X7EC34</accession>
<gene>
    <name evidence="1" type="ORF">OCH239_09400</name>
</gene>
<proteinExistence type="predicted"/>
<name>X7EC34_9RHOB</name>
<organism evidence="1 2">
    <name type="scientific">Roseivivax halodurans JCM 10272</name>
    <dbReference type="NCBI Taxonomy" id="1449350"/>
    <lineage>
        <taxon>Bacteria</taxon>
        <taxon>Pseudomonadati</taxon>
        <taxon>Pseudomonadota</taxon>
        <taxon>Alphaproteobacteria</taxon>
        <taxon>Rhodobacterales</taxon>
        <taxon>Roseobacteraceae</taxon>
        <taxon>Roseivivax</taxon>
    </lineage>
</organism>
<reference evidence="1 2" key="1">
    <citation type="submission" date="2014-01" db="EMBL/GenBank/DDBJ databases">
        <title>Roseivivax halodurans JCM 10272 Genome Sequencing.</title>
        <authorList>
            <person name="Lai Q."/>
            <person name="Li G."/>
            <person name="Shao Z."/>
        </authorList>
    </citation>
    <scope>NUCLEOTIDE SEQUENCE [LARGE SCALE GENOMIC DNA]</scope>
    <source>
        <strain evidence="1 2">JCM 10272</strain>
    </source>
</reference>
<dbReference type="EMBL" id="JALZ01000021">
    <property type="protein sequence ID" value="ETX13664.1"/>
    <property type="molecule type" value="Genomic_DNA"/>
</dbReference>
<protein>
    <submittedName>
        <fullName evidence="1">Uncharacterized protein</fullName>
    </submittedName>
</protein>
<sequence length="55" mass="6208">MPVRIDAHISVLKFGLGQLMLGDRLTYFVIVLPLLPFEIRVPVARCTQCIGLRQV</sequence>
<dbReference type="AlphaFoldDB" id="X7EC34"/>
<comment type="caution">
    <text evidence="1">The sequence shown here is derived from an EMBL/GenBank/DDBJ whole genome shotgun (WGS) entry which is preliminary data.</text>
</comment>
<dbReference type="Proteomes" id="UP000022447">
    <property type="component" value="Unassembled WGS sequence"/>
</dbReference>
<evidence type="ECO:0000313" key="2">
    <source>
        <dbReference type="Proteomes" id="UP000022447"/>
    </source>
</evidence>
<evidence type="ECO:0000313" key="1">
    <source>
        <dbReference type="EMBL" id="ETX13664.1"/>
    </source>
</evidence>